<dbReference type="InterPro" id="IPR000313">
    <property type="entry name" value="PWWP_dom"/>
</dbReference>
<feature type="domain" description="Bromo" evidence="13">
    <location>
        <begin position="615"/>
        <end position="685"/>
    </location>
</feature>
<dbReference type="GO" id="GO:0005634">
    <property type="term" value="C:nucleus"/>
    <property type="evidence" value="ECO:0007669"/>
    <property type="project" value="UniProtKB-SubCell"/>
</dbReference>
<comment type="subcellular location">
    <subcellularLocation>
        <location evidence="1">Nucleus</location>
    </subcellularLocation>
</comment>
<dbReference type="FunFam" id="2.30.30.140:FF:000008">
    <property type="entry name" value="Bromodomain containing 1, isoform CRA_b"/>
    <property type="match status" value="1"/>
</dbReference>
<evidence type="ECO:0000256" key="11">
    <source>
        <dbReference type="PROSITE-ProRule" id="PRU00042"/>
    </source>
</evidence>
<dbReference type="PROSITE" id="PS50812">
    <property type="entry name" value="PWWP"/>
    <property type="match status" value="1"/>
</dbReference>
<feature type="domain" description="PHD-type" evidence="17">
    <location>
        <begin position="323"/>
        <end position="444"/>
    </location>
</feature>
<evidence type="ECO:0000256" key="9">
    <source>
        <dbReference type="ARBA" id="ARBA00023242"/>
    </source>
</evidence>
<dbReference type="InterPro" id="IPR034732">
    <property type="entry name" value="EPHD"/>
</dbReference>
<dbReference type="PANTHER" id="PTHR13793">
    <property type="entry name" value="PHD FINGER PROTEINS"/>
    <property type="match status" value="1"/>
</dbReference>
<dbReference type="SMART" id="SM00249">
    <property type="entry name" value="PHD"/>
    <property type="match status" value="2"/>
</dbReference>
<feature type="compositionally biased region" description="Acidic residues" evidence="12">
    <location>
        <begin position="869"/>
        <end position="886"/>
    </location>
</feature>
<evidence type="ECO:0000259" key="15">
    <source>
        <dbReference type="PROSITE" id="PS50157"/>
    </source>
</evidence>
<feature type="compositionally biased region" description="Polar residues" evidence="12">
    <location>
        <begin position="1222"/>
        <end position="1236"/>
    </location>
</feature>
<evidence type="ECO:0000256" key="8">
    <source>
        <dbReference type="ARBA" id="ARBA00023117"/>
    </source>
</evidence>
<feature type="domain" description="PHD-type" evidence="14">
    <location>
        <begin position="269"/>
        <end position="319"/>
    </location>
</feature>
<dbReference type="InterPro" id="IPR013083">
    <property type="entry name" value="Znf_RING/FYVE/PHD"/>
</dbReference>
<feature type="compositionally biased region" description="Acidic residues" evidence="12">
    <location>
        <begin position="1143"/>
        <end position="1164"/>
    </location>
</feature>
<dbReference type="PROSITE" id="PS01359">
    <property type="entry name" value="ZF_PHD_1"/>
    <property type="match status" value="1"/>
</dbReference>
<feature type="compositionally biased region" description="Basic residues" evidence="12">
    <location>
        <begin position="781"/>
        <end position="791"/>
    </location>
</feature>
<dbReference type="KEGG" id="mde:101896894"/>
<dbReference type="InterPro" id="IPR013087">
    <property type="entry name" value="Znf_C2H2_type"/>
</dbReference>
<dbReference type="VEuPathDB" id="VectorBase:MDOMA2_020151"/>
<dbReference type="Proteomes" id="UP001652621">
    <property type="component" value="Unplaced"/>
</dbReference>
<dbReference type="InterPro" id="IPR018359">
    <property type="entry name" value="Bromodomain_CS"/>
</dbReference>
<keyword evidence="6" id="KW-0862">Zinc</keyword>
<dbReference type="Pfam" id="PF10513">
    <property type="entry name" value="EPL1"/>
    <property type="match status" value="1"/>
</dbReference>
<evidence type="ECO:0000256" key="4">
    <source>
        <dbReference type="ARBA" id="ARBA00022737"/>
    </source>
</evidence>
<evidence type="ECO:0000259" key="13">
    <source>
        <dbReference type="PROSITE" id="PS50014"/>
    </source>
</evidence>
<dbReference type="RefSeq" id="XP_058982137.1">
    <property type="nucleotide sequence ID" value="XM_059126154.1"/>
</dbReference>
<dbReference type="GO" id="GO:0008270">
    <property type="term" value="F:zinc ion binding"/>
    <property type="evidence" value="ECO:0007669"/>
    <property type="project" value="UniProtKB-KW"/>
</dbReference>
<evidence type="ECO:0000259" key="14">
    <source>
        <dbReference type="PROSITE" id="PS50016"/>
    </source>
</evidence>
<dbReference type="FunFam" id="3.30.40.10:FF:000007">
    <property type="entry name" value="Bromodomain containing 1, isoform CRA_b"/>
    <property type="match status" value="1"/>
</dbReference>
<dbReference type="CDD" id="cd05839">
    <property type="entry name" value="PWWP_BRPF"/>
    <property type="match status" value="1"/>
</dbReference>
<protein>
    <submittedName>
        <fullName evidence="20">Bromodomain-containing protein homolog</fullName>
    </submittedName>
</protein>
<dbReference type="InterPro" id="IPR019787">
    <property type="entry name" value="Znf_PHD-finger"/>
</dbReference>
<organism evidence="18">
    <name type="scientific">Musca domestica</name>
    <name type="common">House fly</name>
    <dbReference type="NCBI Taxonomy" id="7370"/>
    <lineage>
        <taxon>Eukaryota</taxon>
        <taxon>Metazoa</taxon>
        <taxon>Ecdysozoa</taxon>
        <taxon>Arthropoda</taxon>
        <taxon>Hexapoda</taxon>
        <taxon>Insecta</taxon>
        <taxon>Pterygota</taxon>
        <taxon>Neoptera</taxon>
        <taxon>Endopterygota</taxon>
        <taxon>Diptera</taxon>
        <taxon>Brachycera</taxon>
        <taxon>Muscomorpha</taxon>
        <taxon>Muscoidea</taxon>
        <taxon>Muscidae</taxon>
        <taxon>Musca</taxon>
    </lineage>
</organism>
<evidence type="ECO:0000256" key="2">
    <source>
        <dbReference type="ARBA" id="ARBA00022553"/>
    </source>
</evidence>
<feature type="compositionally biased region" description="Polar residues" evidence="12">
    <location>
        <begin position="1038"/>
        <end position="1052"/>
    </location>
</feature>
<evidence type="ECO:0000256" key="12">
    <source>
        <dbReference type="SAM" id="MobiDB-lite"/>
    </source>
</evidence>
<dbReference type="InterPro" id="IPR036427">
    <property type="entry name" value="Bromodomain-like_sf"/>
</dbReference>
<dbReference type="PROSITE" id="PS00028">
    <property type="entry name" value="ZINC_FINGER_C2H2_1"/>
    <property type="match status" value="1"/>
</dbReference>
<feature type="region of interest" description="Disordered" evidence="12">
    <location>
        <begin position="1017"/>
        <end position="1054"/>
    </location>
</feature>
<feature type="compositionally biased region" description="Pro residues" evidence="12">
    <location>
        <begin position="820"/>
        <end position="829"/>
    </location>
</feature>
<dbReference type="SUPFAM" id="SSF63748">
    <property type="entry name" value="Tudor/PWWP/MBT"/>
    <property type="match status" value="1"/>
</dbReference>
<dbReference type="GO" id="GO:0006357">
    <property type="term" value="P:regulation of transcription by RNA polymerase II"/>
    <property type="evidence" value="ECO:0007669"/>
    <property type="project" value="TreeGrafter"/>
</dbReference>
<dbReference type="Gene3D" id="2.30.30.140">
    <property type="match status" value="1"/>
</dbReference>
<dbReference type="PROSITE" id="PS51805">
    <property type="entry name" value="EPHD"/>
    <property type="match status" value="1"/>
</dbReference>
<feature type="domain" description="PWWP" evidence="16">
    <location>
        <begin position="1361"/>
        <end position="1435"/>
    </location>
</feature>
<dbReference type="InterPro" id="IPR019786">
    <property type="entry name" value="Zinc_finger_PHD-type_CS"/>
</dbReference>
<dbReference type="InterPro" id="IPR001487">
    <property type="entry name" value="Bromodomain"/>
</dbReference>
<dbReference type="RefSeq" id="XP_005186821.2">
    <property type="nucleotide sequence ID" value="XM_005186764.4"/>
</dbReference>
<dbReference type="PROSITE" id="PS50014">
    <property type="entry name" value="BROMODOMAIN_2"/>
    <property type="match status" value="1"/>
</dbReference>
<dbReference type="FunFam" id="3.30.40.10:FF:000008">
    <property type="entry name" value="Bromodomain containing 1, isoform CRA_a"/>
    <property type="match status" value="1"/>
</dbReference>
<reference evidence="20" key="2">
    <citation type="submission" date="2025-05" db="UniProtKB">
        <authorList>
            <consortium name="RefSeq"/>
        </authorList>
    </citation>
    <scope>IDENTIFICATION</scope>
    <source>
        <strain evidence="20">Aabys</strain>
        <tissue evidence="20">Whole body</tissue>
    </source>
</reference>
<dbReference type="eggNOG" id="KOG0955">
    <property type="taxonomic scope" value="Eukaryota"/>
</dbReference>
<dbReference type="STRING" id="7370.A0A1I8N3U1"/>
<feature type="compositionally biased region" description="Low complexity" evidence="12">
    <location>
        <begin position="1288"/>
        <end position="1297"/>
    </location>
</feature>
<dbReference type="PROSITE" id="PS50157">
    <property type="entry name" value="ZINC_FINGER_C2H2_2"/>
    <property type="match status" value="1"/>
</dbReference>
<keyword evidence="9" id="KW-0539">Nucleus</keyword>
<dbReference type="Pfam" id="PF00439">
    <property type="entry name" value="Bromodomain"/>
    <property type="match status" value="1"/>
</dbReference>
<feature type="compositionally biased region" description="Low complexity" evidence="12">
    <location>
        <begin position="1121"/>
        <end position="1133"/>
    </location>
</feature>
<accession>A0A1I8N3U1</accession>
<sequence length="1487" mass="164666">MGLDFDALEYCKSVKHSQPPYGCPVPKCGRSYKTVIGLQYHLVKYDHDNPQPLTPVMTPNRKKARSRGATHSTPKGGGVGGTGADGAEDEQNGGNANTAHSINPESLVSYNDDEQRVTFNVEGKSVRLGTNDPLPFIEEDEYMELVERGCIVNADAPPLEQNAAWAKVKVPEARFQEIDNYNVPDAPPRPLAYYRFIEKSVEELDGEIEYDVDEEDSAWLEWMNEEREKSGHNPVNIDTMELLMDRLEKESYFQAAANGTATGNEVDDDAVCCICMDGECQNTNVILFCDMCNLAVHQDCYGVPYIPEGQWLCRRCLQSPSTPVNCVLCPNTGGAFKQTDRGQWAHVVCALWIPEVRFANTVFLEPIDSIETIPAARWRLTCYVCKEKGLGACIQCHRNSCYAAFHVTCAQQAGLYMTMDVNESSGHNDSSAHVQKFAFCHLHTPDNAKTKLNLKDFEDARHKMKEARKALAKKRSSAPVVLIPTIPPDRIQEIASMVHMQKKKEFLDRLVAYWTMKRKYRNGVPLLRRLQSQGNHHGVIQRNGIEGSPDTSELYRQLKYWQCLRQDLERARLLCELVRKREKLKAAYVKICEQVINMQLDPLETVLRKLLDALEARDTSEIFREPVDTTEVPDYLDIVKQPMDLGTMRSKLDNRQYSSLDQLQSDFDLMIQNCLAYNNKDTVFYRAGIRMRDQAAPLFHEARDVLAREGLLDTSQADSTDHVEQEVEQELQELLAATPCEAIVQKLLILADKSQVLKNPTYRTKKIKQIRLEISRMRKTIQKARMAKRHNASINSQTEDDDEMEENHNVEDMDVDTPLPIRPQPPQHQPIPHLQKVKDDQTPKRSRKPSARSINTLRHNHQHRHNFSDDDDDHGNHSEDEDDTMGDESKGTSNNTTQHTPPSSPVKSLNSSASPVGVNRRTAVLFTRKAQAALKRPTDTSTSATATPVKEENHNVITNASQISTLGSLITAVNNSASSTSASVTSSSLITSALSISNKLSGGLNQLSPLSASLNQVSSSLTVKSPERNARHRRLNEMRNSGSVSPKKSPNRTLTGLLTTSAAALPTSAQSATALNTATPTISLPPATSLSSYQHIPDTFRVYRTNNERDASDSDDDDMSDISGSPCSSCSGITGSGTGSDYDSSDDNDDDEDEEDDDEEDDTEAQNADDNNSRDKQDIEMNDSTTIGESATGGNNGQAMSCSGDSDTDGAVAPAGRISRAGNDSDTQTRSISRRTPTPLDKKQRSVGRPRTKKKTASPAPARNPTSTPPPTATLPVKAATRSASNKPATRTATPTPNNVNSMKTRKAHNAALANVNNSSMNSRSKSNHINSSSAAATTAALDMANSNSTADNLLKPPLEPLQLVWAKCRGYPWYPALILDPKTPKGFVYNGVPLPAPPSDVLALRKNYPQDVEVFLVLFFDAKRTWQWLPANKLDILGIDKELDQQKLVESRKPTERKAVKKAYQDALHYQSQVSDLEGQGPDPIM</sequence>
<dbReference type="VEuPathDB" id="VectorBase:MDOA011245"/>
<dbReference type="EnsemblMetazoa" id="MDOA011245-RA">
    <property type="protein sequence ID" value="MDOA011245-PA"/>
    <property type="gene ID" value="MDOA011245"/>
</dbReference>
<dbReference type="CDD" id="cd15670">
    <property type="entry name" value="ePHD_BRPF"/>
    <property type="match status" value="1"/>
</dbReference>
<dbReference type="CDD" id="cd15572">
    <property type="entry name" value="PHD_BRPF"/>
    <property type="match status" value="1"/>
</dbReference>
<dbReference type="InterPro" id="IPR011011">
    <property type="entry name" value="Znf_FYVE_PHD"/>
</dbReference>
<evidence type="ECO:0000256" key="5">
    <source>
        <dbReference type="ARBA" id="ARBA00022771"/>
    </source>
</evidence>
<dbReference type="Pfam" id="PF00855">
    <property type="entry name" value="PWWP"/>
    <property type="match status" value="1"/>
</dbReference>
<keyword evidence="8 10" id="KW-0103">Bromodomain</keyword>
<evidence type="ECO:0000313" key="19">
    <source>
        <dbReference type="Proteomes" id="UP001652621"/>
    </source>
</evidence>
<evidence type="ECO:0000256" key="6">
    <source>
        <dbReference type="ARBA" id="ARBA00022833"/>
    </source>
</evidence>
<dbReference type="SMART" id="SM00297">
    <property type="entry name" value="BROMO"/>
    <property type="match status" value="1"/>
</dbReference>
<evidence type="ECO:0000313" key="20">
    <source>
        <dbReference type="RefSeq" id="XP_058982137.1"/>
    </source>
</evidence>
<dbReference type="PROSITE" id="PS00633">
    <property type="entry name" value="BROMODOMAIN_1"/>
    <property type="match status" value="1"/>
</dbReference>
<dbReference type="PRINTS" id="PR00503">
    <property type="entry name" value="BROMODOMAIN"/>
</dbReference>
<evidence type="ECO:0000256" key="1">
    <source>
        <dbReference type="ARBA" id="ARBA00004123"/>
    </source>
</evidence>
<feature type="domain" description="C2H2-type" evidence="15">
    <location>
        <begin position="21"/>
        <end position="52"/>
    </location>
</feature>
<keyword evidence="2" id="KW-0597">Phosphoprotein</keyword>
<evidence type="ECO:0000313" key="18">
    <source>
        <dbReference type="EnsemblMetazoa" id="MDOA011245-PA"/>
    </source>
</evidence>
<dbReference type="Pfam" id="PF13831">
    <property type="entry name" value="PHD_2"/>
    <property type="match status" value="1"/>
</dbReference>
<dbReference type="InterPro" id="IPR050701">
    <property type="entry name" value="Histone_Mod_Regulator"/>
</dbReference>
<feature type="compositionally biased region" description="Gly residues" evidence="12">
    <location>
        <begin position="75"/>
        <end position="84"/>
    </location>
</feature>
<feature type="compositionally biased region" description="Polar residues" evidence="12">
    <location>
        <begin position="92"/>
        <end position="109"/>
    </location>
</feature>
<evidence type="ECO:0000256" key="10">
    <source>
        <dbReference type="PROSITE-ProRule" id="PRU00035"/>
    </source>
</evidence>
<dbReference type="Gene3D" id="1.20.920.10">
    <property type="entry name" value="Bromodomain-like"/>
    <property type="match status" value="1"/>
</dbReference>
<dbReference type="PANTHER" id="PTHR13793:SF107">
    <property type="entry name" value="BROMODOMAIN-CONTAINING PROTEIN HOMOLOG"/>
    <property type="match status" value="1"/>
</dbReference>
<keyword evidence="4" id="KW-0677">Repeat</keyword>
<gene>
    <name evidence="18" type="primary">101896894</name>
    <name evidence="20" type="synonym">LOC131804012</name>
</gene>
<keyword evidence="5 11" id="KW-0863">Zinc-finger</keyword>
<feature type="region of interest" description="Disordered" evidence="12">
    <location>
        <begin position="781"/>
        <end position="917"/>
    </location>
</feature>
<keyword evidence="7" id="KW-0007">Acetylation</keyword>
<reference evidence="18" key="1">
    <citation type="submission" date="2020-05" db="UniProtKB">
        <authorList>
            <consortium name="EnsemblMetazoa"/>
        </authorList>
    </citation>
    <scope>IDENTIFICATION</scope>
    <source>
        <strain evidence="18">Aabys</strain>
    </source>
</reference>
<name>A0A1I8N3U1_MUSDO</name>
<dbReference type="InterPro" id="IPR019542">
    <property type="entry name" value="Enhancer_polycomb-like_N"/>
</dbReference>
<keyword evidence="19" id="KW-1185">Reference proteome</keyword>
<feature type="region of interest" description="Disordered" evidence="12">
    <location>
        <begin position="1108"/>
        <end position="1304"/>
    </location>
</feature>
<dbReference type="SMART" id="SM00293">
    <property type="entry name" value="PWWP"/>
    <property type="match status" value="1"/>
</dbReference>
<evidence type="ECO:0000256" key="3">
    <source>
        <dbReference type="ARBA" id="ARBA00022723"/>
    </source>
</evidence>
<feature type="compositionally biased region" description="Polar residues" evidence="12">
    <location>
        <begin position="891"/>
        <end position="914"/>
    </location>
</feature>
<dbReference type="Pfam" id="PF13832">
    <property type="entry name" value="zf-HC5HC2H_2"/>
    <property type="match status" value="1"/>
</dbReference>
<evidence type="ECO:0000256" key="7">
    <source>
        <dbReference type="ARBA" id="ARBA00022990"/>
    </source>
</evidence>
<dbReference type="InterPro" id="IPR001965">
    <property type="entry name" value="Znf_PHD"/>
</dbReference>
<dbReference type="Gene3D" id="3.30.40.10">
    <property type="entry name" value="Zinc/RING finger domain, C3HC4 (zinc finger)"/>
    <property type="match status" value="2"/>
</dbReference>
<feature type="region of interest" description="Disordered" evidence="12">
    <location>
        <begin position="47"/>
        <end position="111"/>
    </location>
</feature>
<dbReference type="SUPFAM" id="SSF47370">
    <property type="entry name" value="Bromodomain"/>
    <property type="match status" value="1"/>
</dbReference>
<feature type="compositionally biased region" description="Basic residues" evidence="12">
    <location>
        <begin position="1245"/>
        <end position="1256"/>
    </location>
</feature>
<evidence type="ECO:0000259" key="17">
    <source>
        <dbReference type="PROSITE" id="PS51805"/>
    </source>
</evidence>
<dbReference type="OrthoDB" id="20839at2759"/>
<evidence type="ECO:0000259" key="16">
    <source>
        <dbReference type="PROSITE" id="PS50812"/>
    </source>
</evidence>
<dbReference type="SUPFAM" id="SSF57903">
    <property type="entry name" value="FYVE/PHD zinc finger"/>
    <property type="match status" value="1"/>
</dbReference>
<keyword evidence="3" id="KW-0479">Metal-binding</keyword>
<feature type="compositionally biased region" description="Low complexity" evidence="12">
    <location>
        <begin position="1257"/>
        <end position="1266"/>
    </location>
</feature>
<feature type="compositionally biased region" description="Polar residues" evidence="12">
    <location>
        <begin position="1182"/>
        <end position="1205"/>
    </location>
</feature>
<dbReference type="PROSITE" id="PS50016">
    <property type="entry name" value="ZF_PHD_2"/>
    <property type="match status" value="1"/>
</dbReference>
<proteinExistence type="predicted"/>